<comment type="caution">
    <text evidence="4">The sequence shown here is derived from an EMBL/GenBank/DDBJ whole genome shotgun (WGS) entry which is preliminary data.</text>
</comment>
<dbReference type="RefSeq" id="WP_037057841.1">
    <property type="nucleotide sequence ID" value="NZ_AUII01000032.1"/>
</dbReference>
<keyword evidence="1" id="KW-0547">Nucleotide-binding</keyword>
<dbReference type="GO" id="GO:0005524">
    <property type="term" value="F:ATP binding"/>
    <property type="evidence" value="ECO:0007669"/>
    <property type="project" value="UniProtKB-KW"/>
</dbReference>
<dbReference type="GO" id="GO:0004016">
    <property type="term" value="F:adenylate cyclase activity"/>
    <property type="evidence" value="ECO:0007669"/>
    <property type="project" value="TreeGrafter"/>
</dbReference>
<evidence type="ECO:0000256" key="1">
    <source>
        <dbReference type="ARBA" id="ARBA00022741"/>
    </source>
</evidence>
<dbReference type="Gene3D" id="1.25.40.10">
    <property type="entry name" value="Tetratricopeptide repeat domain"/>
    <property type="match status" value="3"/>
</dbReference>
<proteinExistence type="predicted"/>
<evidence type="ECO:0000313" key="4">
    <source>
        <dbReference type="EMBL" id="GEL20455.1"/>
    </source>
</evidence>
<dbReference type="Gene3D" id="1.10.10.10">
    <property type="entry name" value="Winged helix-like DNA-binding domain superfamily/Winged helix DNA-binding domain"/>
    <property type="match status" value="1"/>
</dbReference>
<sequence>MDREVRTPEVHVGLLGDFRVTVDGCWAGELTENRRAAELVKLLALAPQHRRHREEVVEVLWDHLEPDAALANLHKAASYARKALGSKEAVVLRGGWVHLWPAASLSTDVEVFDLQARRAITSGDPQRCAQAAEHYGAGLLPEDPYAEWAAETRERLRHRYLDLLRRANRWEDVVRHEPGDEQAHREIIRDLLRQDRRHAALRQWQQLRASLSELGLRPDRESLALWRELVDATPVLAPVRYAPPPMVGRDLELARARRVLEQAGAGRGGTLLVTGDIGIGKTRFCESLLGKAGRLGWTTLRGSPSQIDGAAPWAPIVEAFDRVLRERPDLVEALSEPARDGLARLFGRGAPSPSGAEVRGRQPILLAASQLLAAAATERGVVFWIDDLHLVDEATIQLVHYVARAARYGRMLIVLAYQRDMLSATGSKLCANLLAGEGATEIELAPLTPADSASIVRTVSGTELPAATMSAVYQMAEGNPFFTEELASAIGPDGSLSLPRRLREIVETRLGELEPALRSALQRVAVAGVRFSADELAAFAGLNQTELFDLLDAALQIGVVIETPGGYRFRNAILRETLLASLPAHRRRATHRCAAEALARAGAAPGRIAHHLLGAEAGAEAVPWLERAALDAAAAGAVAEARAFVERALEHAPRRPSLLELRANCLFAAGERTSLAAFTDAIEAARGKRRRRLRIRQARAAVVLGDVTTANRALDGLVAATPAERVDLLVARGFAASARGDLRVAERCAEEARRIAIDEGLAAELTSAATLRALVAHSRGEWQHQIELDLLDTSKLPQLAASVHDGHLCVVEHYLYGDRPYDELIDFAVRLRETAKRSGAGRGEAFATVILGEAKLLTGDLDAAEEHLREGAELHRRVGSSAGQSLALQRRAEAVLLGGRVAEARELLAQALELARHSTLLGRHLLPRIYGTMINAATEPKTAIHIVDEAESAITGPAEICRMCTVTFAVPAAVACVRSERLDRAEHYLELAKDIAQPIWLGGAWHAAIAEAEASLAAAIGKPDRAERLLQTAGELFAAAGQPHDARRCRAGAGGQRRDSPGAAGPRLAASWSCVGPAAVVPQLS</sequence>
<dbReference type="InterPro" id="IPR027417">
    <property type="entry name" value="P-loop_NTPase"/>
</dbReference>
<dbReference type="SUPFAM" id="SSF48452">
    <property type="entry name" value="TPR-like"/>
    <property type="match status" value="2"/>
</dbReference>
<dbReference type="InterPro" id="IPR041664">
    <property type="entry name" value="AAA_16"/>
</dbReference>
<accession>A0A511D6P1</accession>
<dbReference type="STRING" id="1123024.GCA_000423625_04398"/>
<dbReference type="Proteomes" id="UP000321328">
    <property type="component" value="Unassembled WGS sequence"/>
</dbReference>
<dbReference type="GO" id="GO:0005737">
    <property type="term" value="C:cytoplasm"/>
    <property type="evidence" value="ECO:0007669"/>
    <property type="project" value="TreeGrafter"/>
</dbReference>
<reference evidence="4 5" key="1">
    <citation type="submission" date="2019-07" db="EMBL/GenBank/DDBJ databases">
        <title>Whole genome shotgun sequence of Pseudonocardia asaccharolytica NBRC 16224.</title>
        <authorList>
            <person name="Hosoyama A."/>
            <person name="Uohara A."/>
            <person name="Ohji S."/>
            <person name="Ichikawa N."/>
        </authorList>
    </citation>
    <scope>NUCLEOTIDE SEQUENCE [LARGE SCALE GENOMIC DNA]</scope>
    <source>
        <strain evidence="4 5">NBRC 16224</strain>
    </source>
</reference>
<dbReference type="Pfam" id="PF03704">
    <property type="entry name" value="BTAD"/>
    <property type="match status" value="1"/>
</dbReference>
<dbReference type="AlphaFoldDB" id="A0A511D6P1"/>
<dbReference type="PANTHER" id="PTHR16305:SF35">
    <property type="entry name" value="TRANSCRIPTIONAL ACTIVATOR DOMAIN"/>
    <property type="match status" value="1"/>
</dbReference>
<dbReference type="Pfam" id="PF13191">
    <property type="entry name" value="AAA_16"/>
    <property type="match status" value="1"/>
</dbReference>
<keyword evidence="2" id="KW-0067">ATP-binding</keyword>
<dbReference type="SUPFAM" id="SSF52540">
    <property type="entry name" value="P-loop containing nucleoside triphosphate hydrolases"/>
    <property type="match status" value="1"/>
</dbReference>
<name>A0A511D6P1_9PSEU</name>
<dbReference type="OrthoDB" id="134985at2"/>
<organism evidence="4 5">
    <name type="scientific">Pseudonocardia asaccharolytica DSM 44247 = NBRC 16224</name>
    <dbReference type="NCBI Taxonomy" id="1123024"/>
    <lineage>
        <taxon>Bacteria</taxon>
        <taxon>Bacillati</taxon>
        <taxon>Actinomycetota</taxon>
        <taxon>Actinomycetes</taxon>
        <taxon>Pseudonocardiales</taxon>
        <taxon>Pseudonocardiaceae</taxon>
        <taxon>Pseudonocardia</taxon>
    </lineage>
</organism>
<protein>
    <recommendedName>
        <fullName evidence="3">Bacterial transcriptional activator domain-containing protein</fullName>
    </recommendedName>
</protein>
<keyword evidence="5" id="KW-1185">Reference proteome</keyword>
<evidence type="ECO:0000259" key="3">
    <source>
        <dbReference type="SMART" id="SM01043"/>
    </source>
</evidence>
<feature type="domain" description="Bacterial transcriptional activator" evidence="3">
    <location>
        <begin position="107"/>
        <end position="230"/>
    </location>
</feature>
<dbReference type="InterPro" id="IPR036388">
    <property type="entry name" value="WH-like_DNA-bd_sf"/>
</dbReference>
<evidence type="ECO:0000256" key="2">
    <source>
        <dbReference type="ARBA" id="ARBA00022840"/>
    </source>
</evidence>
<evidence type="ECO:0000313" key="5">
    <source>
        <dbReference type="Proteomes" id="UP000321328"/>
    </source>
</evidence>
<dbReference type="SMART" id="SM01043">
    <property type="entry name" value="BTAD"/>
    <property type="match status" value="1"/>
</dbReference>
<gene>
    <name evidence="4" type="ORF">PA7_42920</name>
</gene>
<dbReference type="PANTHER" id="PTHR16305">
    <property type="entry name" value="TESTICULAR SOLUBLE ADENYLYL CYCLASE"/>
    <property type="match status" value="1"/>
</dbReference>
<dbReference type="InterPro" id="IPR011990">
    <property type="entry name" value="TPR-like_helical_dom_sf"/>
</dbReference>
<dbReference type="EMBL" id="BJVI01000072">
    <property type="protein sequence ID" value="GEL20455.1"/>
    <property type="molecule type" value="Genomic_DNA"/>
</dbReference>
<dbReference type="InterPro" id="IPR005158">
    <property type="entry name" value="BTAD"/>
</dbReference>